<dbReference type="InterPro" id="IPR029044">
    <property type="entry name" value="Nucleotide-diphossugar_trans"/>
</dbReference>
<evidence type="ECO:0000313" key="1">
    <source>
        <dbReference type="EMBL" id="QKD80794.1"/>
    </source>
</evidence>
<proteinExistence type="predicted"/>
<keyword evidence="1" id="KW-0808">Transferase</keyword>
<organism evidence="1 2">
    <name type="scientific">Thermoleptolyngbya sichuanensis A183</name>
    <dbReference type="NCBI Taxonomy" id="2737172"/>
    <lineage>
        <taxon>Bacteria</taxon>
        <taxon>Bacillati</taxon>
        <taxon>Cyanobacteriota</taxon>
        <taxon>Cyanophyceae</taxon>
        <taxon>Oculatellales</taxon>
        <taxon>Oculatellaceae</taxon>
        <taxon>Thermoleptolyngbya</taxon>
        <taxon>Thermoleptolyngbya sichuanensis</taxon>
    </lineage>
</organism>
<dbReference type="Proteomes" id="UP000505210">
    <property type="component" value="Chromosome"/>
</dbReference>
<sequence length="338" mass="38245">MDGIYTLANDVVCNQLVALLNSIEVHAGREMPVAVIAYDNRLTNVQAAIAPRPQVMLLDDPALFAPWEAFSRQVWQRHPTAIATWRKKGIADVYRLTSNRRYAAFDGRAPFDRFLYLDADTLLLNSPQIFFAALDSHSLVTYDFQHKDPSHIFDVTASKLPEVFSPAEIHRAIFCAGCFAGRRGAFSAEQRDWLLQHLAAGEAEILYPNAPNQSVLNYMAMRLAQRESASFSIHNLALHLPPEQATGNSVTSSHFVEQAGRVYDRGHPLTYLHYIGLPADLFNQLCSGRNVDFPYRETFLHYRYLYEPEKQPESRGKRVLAKPGVVKRILKKLRLAFG</sequence>
<reference evidence="1 2" key="1">
    <citation type="submission" date="2020-05" db="EMBL/GenBank/DDBJ databases">
        <title>Complete genome sequence of of a novel Thermoleptolyngbya strain isolated from hot springs of Ganzi, Sichuan China.</title>
        <authorList>
            <person name="Tang J."/>
            <person name="Daroch M."/>
            <person name="Li L."/>
            <person name="Waleron K."/>
            <person name="Waleron M."/>
            <person name="Waleron M."/>
        </authorList>
    </citation>
    <scope>NUCLEOTIDE SEQUENCE [LARGE SCALE GENOMIC DNA]</scope>
    <source>
        <strain evidence="1 2">PKUAC-SCTA183</strain>
    </source>
</reference>
<dbReference type="AlphaFoldDB" id="A0A6M8B266"/>
<dbReference type="KEGG" id="theu:HPC62_00150"/>
<dbReference type="EMBL" id="CP053661">
    <property type="protein sequence ID" value="QKD80794.1"/>
    <property type="molecule type" value="Genomic_DNA"/>
</dbReference>
<dbReference type="InterPro" id="IPR054619">
    <property type="entry name" value="Npun_R2821-like"/>
</dbReference>
<dbReference type="RefSeq" id="WP_172353227.1">
    <property type="nucleotide sequence ID" value="NZ_CP053661.1"/>
</dbReference>
<name>A0A6M8B266_9CYAN</name>
<dbReference type="NCBIfam" id="NF045582">
    <property type="entry name" value="Npun_R2823_gen"/>
    <property type="match status" value="1"/>
</dbReference>
<keyword evidence="2" id="KW-1185">Reference proteome</keyword>
<evidence type="ECO:0000313" key="2">
    <source>
        <dbReference type="Proteomes" id="UP000505210"/>
    </source>
</evidence>
<accession>A0A6M8B266</accession>
<protein>
    <submittedName>
        <fullName evidence="1">Sugar transferase</fullName>
    </submittedName>
</protein>
<dbReference type="GO" id="GO:0016740">
    <property type="term" value="F:transferase activity"/>
    <property type="evidence" value="ECO:0007669"/>
    <property type="project" value="UniProtKB-KW"/>
</dbReference>
<gene>
    <name evidence="1" type="ORF">HPC62_00150</name>
</gene>
<dbReference type="SUPFAM" id="SSF53448">
    <property type="entry name" value="Nucleotide-diphospho-sugar transferases"/>
    <property type="match status" value="1"/>
</dbReference>